<keyword evidence="2" id="KW-1185">Reference proteome</keyword>
<proteinExistence type="predicted"/>
<name>A0A917S504_9BACL</name>
<dbReference type="EMBL" id="BMOK01000007">
    <property type="protein sequence ID" value="GGL56049.1"/>
    <property type="molecule type" value="Genomic_DNA"/>
</dbReference>
<dbReference type="Proteomes" id="UP000654670">
    <property type="component" value="Unassembled WGS sequence"/>
</dbReference>
<accession>A0A917S504</accession>
<sequence>MNLSKKILKGLLTAIDKDGILIWSLLIIKFLLTDDEYEGTIFMHYHKQQLTEDAFFDRMF</sequence>
<evidence type="ECO:0000313" key="1">
    <source>
        <dbReference type="EMBL" id="GGL56049.1"/>
    </source>
</evidence>
<reference evidence="1" key="2">
    <citation type="submission" date="2020-09" db="EMBL/GenBank/DDBJ databases">
        <authorList>
            <person name="Sun Q."/>
            <person name="Ohkuma M."/>
        </authorList>
    </citation>
    <scope>NUCLEOTIDE SEQUENCE</scope>
    <source>
        <strain evidence="1">JCM 15325</strain>
    </source>
</reference>
<reference evidence="1" key="1">
    <citation type="journal article" date="2014" name="Int. J. Syst. Evol. Microbiol.">
        <title>Complete genome sequence of Corynebacterium casei LMG S-19264T (=DSM 44701T), isolated from a smear-ripened cheese.</title>
        <authorList>
            <consortium name="US DOE Joint Genome Institute (JGI-PGF)"/>
            <person name="Walter F."/>
            <person name="Albersmeier A."/>
            <person name="Kalinowski J."/>
            <person name="Ruckert C."/>
        </authorList>
    </citation>
    <scope>NUCLEOTIDE SEQUENCE</scope>
    <source>
        <strain evidence="1">JCM 15325</strain>
    </source>
</reference>
<comment type="caution">
    <text evidence="1">The sequence shown here is derived from an EMBL/GenBank/DDBJ whole genome shotgun (WGS) entry which is preliminary data.</text>
</comment>
<protein>
    <submittedName>
        <fullName evidence="1">Uncharacterized protein</fullName>
    </submittedName>
</protein>
<gene>
    <name evidence="1" type="ORF">GCM10007968_20220</name>
</gene>
<dbReference type="AlphaFoldDB" id="A0A917S504"/>
<organism evidence="1 2">
    <name type="scientific">Sporolactobacillus putidus</name>
    <dbReference type="NCBI Taxonomy" id="492735"/>
    <lineage>
        <taxon>Bacteria</taxon>
        <taxon>Bacillati</taxon>
        <taxon>Bacillota</taxon>
        <taxon>Bacilli</taxon>
        <taxon>Bacillales</taxon>
        <taxon>Sporolactobacillaceae</taxon>
        <taxon>Sporolactobacillus</taxon>
    </lineage>
</organism>
<evidence type="ECO:0000313" key="2">
    <source>
        <dbReference type="Proteomes" id="UP000654670"/>
    </source>
</evidence>